<evidence type="ECO:0000256" key="6">
    <source>
        <dbReference type="ARBA" id="ARBA00022679"/>
    </source>
</evidence>
<feature type="binding site" evidence="16">
    <location>
        <position position="102"/>
    </location>
    <ligand>
        <name>ATP</name>
        <dbReference type="ChEBI" id="CHEBI:30616"/>
    </ligand>
</feature>
<feature type="domain" description="Protein kinase" evidence="19">
    <location>
        <begin position="73"/>
        <end position="324"/>
    </location>
</feature>
<evidence type="ECO:0000256" key="18">
    <source>
        <dbReference type="SAM" id="Phobius"/>
    </source>
</evidence>
<dbReference type="InterPro" id="IPR017441">
    <property type="entry name" value="Protein_kinase_ATP_BS"/>
</dbReference>
<dbReference type="PROSITE" id="PS50011">
    <property type="entry name" value="PROTEIN_KINASE_DOM"/>
    <property type="match status" value="1"/>
</dbReference>
<dbReference type="InterPro" id="IPR011009">
    <property type="entry name" value="Kinase-like_dom_sf"/>
</dbReference>
<keyword evidence="18" id="KW-0812">Transmembrane</keyword>
<evidence type="ECO:0000256" key="3">
    <source>
        <dbReference type="ARBA" id="ARBA00012513"/>
    </source>
</evidence>
<evidence type="ECO:0000259" key="19">
    <source>
        <dbReference type="PROSITE" id="PS50011"/>
    </source>
</evidence>
<evidence type="ECO:0000256" key="14">
    <source>
        <dbReference type="ARBA" id="ARBA00069491"/>
    </source>
</evidence>
<dbReference type="GO" id="GO:0035556">
    <property type="term" value="P:intracellular signal transduction"/>
    <property type="evidence" value="ECO:0007669"/>
    <property type="project" value="TreeGrafter"/>
</dbReference>
<dbReference type="PROSITE" id="PS00108">
    <property type="entry name" value="PROTEIN_KINASE_ST"/>
    <property type="match status" value="1"/>
</dbReference>
<keyword evidence="8 16" id="KW-0547">Nucleotide-binding</keyword>
<dbReference type="Gene3D" id="1.10.510.10">
    <property type="entry name" value="Transferase(Phosphotransferase) domain 1"/>
    <property type="match status" value="1"/>
</dbReference>
<evidence type="ECO:0000256" key="10">
    <source>
        <dbReference type="ARBA" id="ARBA00022840"/>
    </source>
</evidence>
<evidence type="ECO:0000256" key="5">
    <source>
        <dbReference type="ARBA" id="ARBA00022553"/>
    </source>
</evidence>
<comment type="cofactor">
    <cofactor evidence="1">
        <name>Mg(2+)</name>
        <dbReference type="ChEBI" id="CHEBI:18420"/>
    </cofactor>
</comment>
<reference evidence="20 21" key="1">
    <citation type="journal article" date="2018" name="Nat. Ecol. Evol.">
        <title>Shark genomes provide insights into elasmobranch evolution and the origin of vertebrates.</title>
        <authorList>
            <person name="Hara Y"/>
            <person name="Yamaguchi K"/>
            <person name="Onimaru K"/>
            <person name="Kadota M"/>
            <person name="Koyanagi M"/>
            <person name="Keeley SD"/>
            <person name="Tatsumi K"/>
            <person name="Tanaka K"/>
            <person name="Motone F"/>
            <person name="Kageyama Y"/>
            <person name="Nozu R"/>
            <person name="Adachi N"/>
            <person name="Nishimura O"/>
            <person name="Nakagawa R"/>
            <person name="Tanegashima C"/>
            <person name="Kiyatake I"/>
            <person name="Matsumoto R"/>
            <person name="Murakumo K"/>
            <person name="Nishida K"/>
            <person name="Terakita A"/>
            <person name="Kuratani S"/>
            <person name="Sato K"/>
            <person name="Hyodo S Kuraku.S."/>
        </authorList>
    </citation>
    <scope>NUCLEOTIDE SEQUENCE [LARGE SCALE GENOMIC DNA]</scope>
</reference>
<protein>
    <recommendedName>
        <fullName evidence="14">Serine/threonine-protein kinase NIM1</fullName>
        <ecNumber evidence="3">2.7.11.1</ecNumber>
    </recommendedName>
    <alternativeName>
        <fullName evidence="15">NIM1 serine/threonine-protein kinase</fullName>
    </alternativeName>
</protein>
<comment type="caution">
    <text evidence="20">The sequence shown here is derived from an EMBL/GenBank/DDBJ whole genome shotgun (WGS) entry which is preliminary data.</text>
</comment>
<keyword evidence="10 16" id="KW-0067">ATP-binding</keyword>
<keyword evidence="21" id="KW-1185">Reference proteome</keyword>
<evidence type="ECO:0000313" key="21">
    <source>
        <dbReference type="Proteomes" id="UP000287033"/>
    </source>
</evidence>
<evidence type="ECO:0000256" key="17">
    <source>
        <dbReference type="RuleBase" id="RU000304"/>
    </source>
</evidence>
<proteinExistence type="inferred from homology"/>
<dbReference type="STRING" id="137246.A0A401SG23"/>
<keyword evidence="5" id="KW-0597">Phosphoprotein</keyword>
<evidence type="ECO:0000256" key="8">
    <source>
        <dbReference type="ARBA" id="ARBA00022741"/>
    </source>
</evidence>
<dbReference type="EMBL" id="BEZZ01000245">
    <property type="protein sequence ID" value="GCC29325.1"/>
    <property type="molecule type" value="Genomic_DNA"/>
</dbReference>
<dbReference type="GO" id="GO:0005737">
    <property type="term" value="C:cytoplasm"/>
    <property type="evidence" value="ECO:0007669"/>
    <property type="project" value="TreeGrafter"/>
</dbReference>
<dbReference type="PANTHER" id="PTHR24346">
    <property type="entry name" value="MAP/MICROTUBULE AFFINITY-REGULATING KINASE"/>
    <property type="match status" value="1"/>
</dbReference>
<evidence type="ECO:0000313" key="20">
    <source>
        <dbReference type="EMBL" id="GCC29325.1"/>
    </source>
</evidence>
<dbReference type="InterPro" id="IPR000719">
    <property type="entry name" value="Prot_kinase_dom"/>
</dbReference>
<dbReference type="PROSITE" id="PS00107">
    <property type="entry name" value="PROTEIN_KINASE_ATP"/>
    <property type="match status" value="1"/>
</dbReference>
<dbReference type="GO" id="GO:0046872">
    <property type="term" value="F:metal ion binding"/>
    <property type="evidence" value="ECO:0007669"/>
    <property type="project" value="UniProtKB-KW"/>
</dbReference>
<evidence type="ECO:0000256" key="9">
    <source>
        <dbReference type="ARBA" id="ARBA00022777"/>
    </source>
</evidence>
<dbReference type="OMA" id="MYLEYKL"/>
<name>A0A401SG23_CHIPU</name>
<feature type="transmembrane region" description="Helical" evidence="18">
    <location>
        <begin position="253"/>
        <end position="270"/>
    </location>
</feature>
<keyword evidence="11" id="KW-0460">Magnesium</keyword>
<organism evidence="20 21">
    <name type="scientific">Chiloscyllium punctatum</name>
    <name type="common">Brownbanded bambooshark</name>
    <name type="synonym">Hemiscyllium punctatum</name>
    <dbReference type="NCBI Taxonomy" id="137246"/>
    <lineage>
        <taxon>Eukaryota</taxon>
        <taxon>Metazoa</taxon>
        <taxon>Chordata</taxon>
        <taxon>Craniata</taxon>
        <taxon>Vertebrata</taxon>
        <taxon>Chondrichthyes</taxon>
        <taxon>Elasmobranchii</taxon>
        <taxon>Galeomorphii</taxon>
        <taxon>Galeoidea</taxon>
        <taxon>Orectolobiformes</taxon>
        <taxon>Hemiscylliidae</taxon>
        <taxon>Chiloscyllium</taxon>
    </lineage>
</organism>
<dbReference type="SUPFAM" id="SSF56112">
    <property type="entry name" value="Protein kinase-like (PK-like)"/>
    <property type="match status" value="1"/>
</dbReference>
<dbReference type="FunFam" id="1.10.510.10:FF:000346">
    <property type="entry name" value="Serine/threonine-protein kinase NIM1"/>
    <property type="match status" value="1"/>
</dbReference>
<evidence type="ECO:0000256" key="11">
    <source>
        <dbReference type="ARBA" id="ARBA00022842"/>
    </source>
</evidence>
<keyword evidence="7" id="KW-0479">Metal-binding</keyword>
<dbReference type="EC" id="2.7.11.1" evidence="3"/>
<accession>A0A401SG23</accession>
<evidence type="ECO:0000256" key="15">
    <source>
        <dbReference type="ARBA" id="ARBA00080118"/>
    </source>
</evidence>
<dbReference type="OrthoDB" id="193931at2759"/>
<dbReference type="Proteomes" id="UP000287033">
    <property type="component" value="Unassembled WGS sequence"/>
</dbReference>
<dbReference type="SMART" id="SM00220">
    <property type="entry name" value="S_TKc"/>
    <property type="match status" value="1"/>
</dbReference>
<comment type="similarity">
    <text evidence="2">Belongs to the protein kinase superfamily. CAMK Ser/Thr protein kinase family.</text>
</comment>
<gene>
    <name evidence="20" type="ORF">chiPu_0007764</name>
</gene>
<evidence type="ECO:0000256" key="7">
    <source>
        <dbReference type="ARBA" id="ARBA00022723"/>
    </source>
</evidence>
<keyword evidence="6" id="KW-0808">Transferase</keyword>
<comment type="catalytic activity">
    <reaction evidence="13">
        <text>L-seryl-[protein] + ATP = O-phospho-L-seryl-[protein] + ADP + H(+)</text>
        <dbReference type="Rhea" id="RHEA:17989"/>
        <dbReference type="Rhea" id="RHEA-COMP:9863"/>
        <dbReference type="Rhea" id="RHEA-COMP:11604"/>
        <dbReference type="ChEBI" id="CHEBI:15378"/>
        <dbReference type="ChEBI" id="CHEBI:29999"/>
        <dbReference type="ChEBI" id="CHEBI:30616"/>
        <dbReference type="ChEBI" id="CHEBI:83421"/>
        <dbReference type="ChEBI" id="CHEBI:456216"/>
        <dbReference type="EC" id="2.7.11.1"/>
    </reaction>
</comment>
<keyword evidence="9" id="KW-0418">Kinase</keyword>
<keyword evidence="18" id="KW-1133">Transmembrane helix</keyword>
<dbReference type="InterPro" id="IPR008271">
    <property type="entry name" value="Ser/Thr_kinase_AS"/>
</dbReference>
<sequence>MAVANLSVHNESLRGYLGTTRSIKWQMQHHMDEEEEEEEQNILLSPFEKVIYDMKNSKKVKNELILGKRIGFYQLRGEIGTGNFSKVKLGIHCLTKEKVAIKIMNKKQITQKSRQLFINEILSMEQLHHPNIIRLYEMLETQSRLYLVLEYADGGDLFTKVSTRGRLLEYESKFIFIQIVSAVKHMHENNVIHRDLKAENVFYSATNCVKLGDFGFSAVCPLSEPLNTSCGSPPYAAPELFKENSYFGIHVDIWALGILLYFMVTATLPFRAETIRKLKKYILLGSYTIPSYVSDPCRKLIHGILQIIPTNRYTLDNILDSPWLKGMECPEPYQPFHLNPAHLVSSLPLNEEEKEVKKALRGLGITEEHICNNPNWDCHSPITGTYRILLHRSHKRHYSDGPVMMNNCPAKPRLNENRKKRLKARVQTSRMCLIL</sequence>
<evidence type="ECO:0000256" key="1">
    <source>
        <dbReference type="ARBA" id="ARBA00001946"/>
    </source>
</evidence>
<evidence type="ECO:0000256" key="16">
    <source>
        <dbReference type="PROSITE-ProRule" id="PRU10141"/>
    </source>
</evidence>
<keyword evidence="18" id="KW-0472">Membrane</keyword>
<dbReference type="Pfam" id="PF00069">
    <property type="entry name" value="Pkinase"/>
    <property type="match status" value="1"/>
</dbReference>
<dbReference type="AlphaFoldDB" id="A0A401SG23"/>
<dbReference type="GO" id="GO:0000226">
    <property type="term" value="P:microtubule cytoskeleton organization"/>
    <property type="evidence" value="ECO:0007669"/>
    <property type="project" value="TreeGrafter"/>
</dbReference>
<keyword evidence="4 17" id="KW-0723">Serine/threonine-protein kinase</keyword>
<dbReference type="PANTHER" id="PTHR24346:SF49">
    <property type="entry name" value="NIM1 SERINE_THREONINE PROTEIN KINASE"/>
    <property type="match status" value="1"/>
</dbReference>
<evidence type="ECO:0000256" key="2">
    <source>
        <dbReference type="ARBA" id="ARBA00006692"/>
    </source>
</evidence>
<dbReference type="GO" id="GO:0050321">
    <property type="term" value="F:tau-protein kinase activity"/>
    <property type="evidence" value="ECO:0007669"/>
    <property type="project" value="TreeGrafter"/>
</dbReference>
<evidence type="ECO:0000256" key="4">
    <source>
        <dbReference type="ARBA" id="ARBA00022527"/>
    </source>
</evidence>
<comment type="catalytic activity">
    <reaction evidence="12">
        <text>L-threonyl-[protein] + ATP = O-phospho-L-threonyl-[protein] + ADP + H(+)</text>
        <dbReference type="Rhea" id="RHEA:46608"/>
        <dbReference type="Rhea" id="RHEA-COMP:11060"/>
        <dbReference type="Rhea" id="RHEA-COMP:11605"/>
        <dbReference type="ChEBI" id="CHEBI:15378"/>
        <dbReference type="ChEBI" id="CHEBI:30013"/>
        <dbReference type="ChEBI" id="CHEBI:30616"/>
        <dbReference type="ChEBI" id="CHEBI:61977"/>
        <dbReference type="ChEBI" id="CHEBI:456216"/>
        <dbReference type="EC" id="2.7.11.1"/>
    </reaction>
</comment>
<dbReference type="FunFam" id="3.30.200.20:FF:000003">
    <property type="entry name" value="Non-specific serine/threonine protein kinase"/>
    <property type="match status" value="1"/>
</dbReference>
<dbReference type="GO" id="GO:0005524">
    <property type="term" value="F:ATP binding"/>
    <property type="evidence" value="ECO:0007669"/>
    <property type="project" value="UniProtKB-UniRule"/>
</dbReference>
<evidence type="ECO:0000256" key="13">
    <source>
        <dbReference type="ARBA" id="ARBA00048679"/>
    </source>
</evidence>
<evidence type="ECO:0000256" key="12">
    <source>
        <dbReference type="ARBA" id="ARBA00047899"/>
    </source>
</evidence>